<feature type="transmembrane region" description="Helical" evidence="1">
    <location>
        <begin position="72"/>
        <end position="91"/>
    </location>
</feature>
<proteinExistence type="predicted"/>
<dbReference type="Proteomes" id="UP000663828">
    <property type="component" value="Unassembled WGS sequence"/>
</dbReference>
<sequence>MYNFPPPNYTPRVDDNVHESSWAYLFNFIPSTQATKLQNLGISFIIIGAVSMGIEGAILGKEDGLNRDYLSFYGYEILGLYPFTLGIALIFVCRHQVYAVIPIFIFLLLQLYNLTRKLVAYSIILNTWSKVCPQTSSATHCNQTEYTCIIGAAILAGITTGFTLFTMYVIKQVATPQRQFPVPHAQPISYIVASSAQATNQ</sequence>
<keyword evidence="1" id="KW-0472">Membrane</keyword>
<dbReference type="Proteomes" id="UP000663852">
    <property type="component" value="Unassembled WGS sequence"/>
</dbReference>
<organism evidence="3 5">
    <name type="scientific">Adineta ricciae</name>
    <name type="common">Rotifer</name>
    <dbReference type="NCBI Taxonomy" id="249248"/>
    <lineage>
        <taxon>Eukaryota</taxon>
        <taxon>Metazoa</taxon>
        <taxon>Spiralia</taxon>
        <taxon>Gnathifera</taxon>
        <taxon>Rotifera</taxon>
        <taxon>Eurotatoria</taxon>
        <taxon>Bdelloidea</taxon>
        <taxon>Adinetida</taxon>
        <taxon>Adinetidae</taxon>
        <taxon>Adineta</taxon>
    </lineage>
</organism>
<keyword evidence="1" id="KW-0812">Transmembrane</keyword>
<gene>
    <name evidence="3" type="ORF">EDS130_LOCUS28035</name>
    <name evidence="2" type="ORF">XAT740_LOCUS12354</name>
</gene>
<keyword evidence="1" id="KW-1133">Transmembrane helix</keyword>
<feature type="transmembrane region" description="Helical" evidence="1">
    <location>
        <begin position="40"/>
        <end position="60"/>
    </location>
</feature>
<name>A0A815A5H5_ADIRI</name>
<reference evidence="3" key="1">
    <citation type="submission" date="2021-02" db="EMBL/GenBank/DDBJ databases">
        <authorList>
            <person name="Nowell W R."/>
        </authorList>
    </citation>
    <scope>NUCLEOTIDE SEQUENCE</scope>
</reference>
<protein>
    <submittedName>
        <fullName evidence="3">Uncharacterized protein</fullName>
    </submittedName>
</protein>
<feature type="transmembrane region" description="Helical" evidence="1">
    <location>
        <begin position="97"/>
        <end position="115"/>
    </location>
</feature>
<accession>A0A815A5H5</accession>
<keyword evidence="4" id="KW-1185">Reference proteome</keyword>
<feature type="transmembrane region" description="Helical" evidence="1">
    <location>
        <begin position="146"/>
        <end position="170"/>
    </location>
</feature>
<evidence type="ECO:0000313" key="5">
    <source>
        <dbReference type="Proteomes" id="UP000663852"/>
    </source>
</evidence>
<comment type="caution">
    <text evidence="3">The sequence shown here is derived from an EMBL/GenBank/DDBJ whole genome shotgun (WGS) entry which is preliminary data.</text>
</comment>
<dbReference type="AlphaFoldDB" id="A0A815A5H5"/>
<evidence type="ECO:0000313" key="2">
    <source>
        <dbReference type="EMBL" id="CAF0984322.1"/>
    </source>
</evidence>
<evidence type="ECO:0000313" key="4">
    <source>
        <dbReference type="Proteomes" id="UP000663828"/>
    </source>
</evidence>
<dbReference type="EMBL" id="CAJNOR010000696">
    <property type="protein sequence ID" value="CAF0984322.1"/>
    <property type="molecule type" value="Genomic_DNA"/>
</dbReference>
<evidence type="ECO:0000256" key="1">
    <source>
        <dbReference type="SAM" id="Phobius"/>
    </source>
</evidence>
<dbReference type="EMBL" id="CAJNOJ010000180">
    <property type="protein sequence ID" value="CAF1252109.1"/>
    <property type="molecule type" value="Genomic_DNA"/>
</dbReference>
<evidence type="ECO:0000313" key="3">
    <source>
        <dbReference type="EMBL" id="CAF1252109.1"/>
    </source>
</evidence>